<dbReference type="STRING" id="156889.Mmc1_3600"/>
<protein>
    <submittedName>
        <fullName evidence="8">Two-component response regulator AlgB</fullName>
    </submittedName>
</protein>
<keyword evidence="9" id="KW-1185">Reference proteome</keyword>
<dbReference type="SUPFAM" id="SSF46689">
    <property type="entry name" value="Homeodomain-like"/>
    <property type="match status" value="1"/>
</dbReference>
<dbReference type="SUPFAM" id="SSF52172">
    <property type="entry name" value="CheY-like"/>
    <property type="match status" value="1"/>
</dbReference>
<dbReference type="PROSITE" id="PS00688">
    <property type="entry name" value="SIGMA54_INTERACT_3"/>
    <property type="match status" value="1"/>
</dbReference>
<gene>
    <name evidence="8" type="ordered locus">Mmc1_3600</name>
</gene>
<organism evidence="8 9">
    <name type="scientific">Magnetococcus marinus (strain ATCC BAA-1437 / JCM 17883 / MC-1)</name>
    <dbReference type="NCBI Taxonomy" id="156889"/>
    <lineage>
        <taxon>Bacteria</taxon>
        <taxon>Pseudomonadati</taxon>
        <taxon>Pseudomonadota</taxon>
        <taxon>Magnetococcia</taxon>
        <taxon>Magnetococcales</taxon>
        <taxon>Magnetococcaceae</taxon>
        <taxon>Magnetococcus</taxon>
    </lineage>
</organism>
<keyword evidence="3" id="KW-0805">Transcription regulation</keyword>
<dbReference type="RefSeq" id="WP_011715141.1">
    <property type="nucleotide sequence ID" value="NC_008576.1"/>
</dbReference>
<keyword evidence="5" id="KW-0597">Phosphoprotein</keyword>
<sequence length="442" mass="49043">MNILVIDDELNIRKTIAYCLEGAGHRVAAVGNARDARDVTQRQGFDLAFLDLRLGTDDGLDLIPELLNNAPGIQVAVITAYATISTAVEAMRRGAVDYLPKPFTPEQILLMVQRAETVCRLQRQVEGLRADLARTEPAAHLHSRHPEMVRAIHLARQVAPTPSTVLLLGASGTGKGVLARSIHNWGDRWDKPFGVVSCPSLSHDLLESELFGHIRGAFTHAVRDAPGRIAACEGGTLFLDEIADLPLAVQPKLLRFLQDREYERVGESHTRHADVRIIAATNADLERAVREGRFREDLYFRLAVFEIRMPSLAERPDDVEALAAALLPFFAAQCHKNLQGFTDAALRALREHAWPGNVRELRNALERAAILCTSDRIDLPDLPPSLTPQNNPVMLGDPVSLEAVEERHIRLVLGNTRTFQDAAEILGVDQATLWRKRRQYSI</sequence>
<dbReference type="SMART" id="SM00448">
    <property type="entry name" value="REC"/>
    <property type="match status" value="1"/>
</dbReference>
<dbReference type="CDD" id="cd00009">
    <property type="entry name" value="AAA"/>
    <property type="match status" value="1"/>
</dbReference>
<dbReference type="InterPro" id="IPR001789">
    <property type="entry name" value="Sig_transdc_resp-reg_receiver"/>
</dbReference>
<keyword evidence="4" id="KW-0804">Transcription</keyword>
<dbReference type="InterPro" id="IPR025944">
    <property type="entry name" value="Sigma_54_int_dom_CS"/>
</dbReference>
<proteinExistence type="predicted"/>
<feature type="domain" description="Response regulatory" evidence="7">
    <location>
        <begin position="2"/>
        <end position="116"/>
    </location>
</feature>
<evidence type="ECO:0000259" key="7">
    <source>
        <dbReference type="PROSITE" id="PS50110"/>
    </source>
</evidence>
<dbReference type="InterPro" id="IPR002078">
    <property type="entry name" value="Sigma_54_int"/>
</dbReference>
<dbReference type="KEGG" id="mgm:Mmc1_3600"/>
<dbReference type="Gene3D" id="1.10.10.60">
    <property type="entry name" value="Homeodomain-like"/>
    <property type="match status" value="1"/>
</dbReference>
<dbReference type="eggNOG" id="COG2204">
    <property type="taxonomic scope" value="Bacteria"/>
</dbReference>
<dbReference type="InterPro" id="IPR003593">
    <property type="entry name" value="AAA+_ATPase"/>
</dbReference>
<dbReference type="InterPro" id="IPR009057">
    <property type="entry name" value="Homeodomain-like_sf"/>
</dbReference>
<dbReference type="EMBL" id="CP000471">
    <property type="protein sequence ID" value="ABK46085.1"/>
    <property type="molecule type" value="Genomic_DNA"/>
</dbReference>
<dbReference type="Pfam" id="PF25601">
    <property type="entry name" value="AAA_lid_14"/>
    <property type="match status" value="1"/>
</dbReference>
<dbReference type="Proteomes" id="UP000002586">
    <property type="component" value="Chromosome"/>
</dbReference>
<dbReference type="OrthoDB" id="9762726at2"/>
<dbReference type="HOGENOM" id="CLU_000445_0_6_5"/>
<evidence type="ECO:0000256" key="4">
    <source>
        <dbReference type="ARBA" id="ARBA00023163"/>
    </source>
</evidence>
<keyword evidence="1" id="KW-0547">Nucleotide-binding</keyword>
<dbReference type="GO" id="GO:0005524">
    <property type="term" value="F:ATP binding"/>
    <property type="evidence" value="ECO:0007669"/>
    <property type="project" value="UniProtKB-KW"/>
</dbReference>
<dbReference type="PANTHER" id="PTHR32071:SF113">
    <property type="entry name" value="ALGINATE BIOSYNTHESIS TRANSCRIPTIONAL REGULATORY PROTEIN ALGB"/>
    <property type="match status" value="1"/>
</dbReference>
<evidence type="ECO:0000313" key="9">
    <source>
        <dbReference type="Proteomes" id="UP000002586"/>
    </source>
</evidence>
<name>A0LDP2_MAGMM</name>
<dbReference type="PANTHER" id="PTHR32071">
    <property type="entry name" value="TRANSCRIPTIONAL REGULATORY PROTEIN"/>
    <property type="match status" value="1"/>
</dbReference>
<dbReference type="SMART" id="SM00382">
    <property type="entry name" value="AAA"/>
    <property type="match status" value="1"/>
</dbReference>
<evidence type="ECO:0000256" key="5">
    <source>
        <dbReference type="PROSITE-ProRule" id="PRU00169"/>
    </source>
</evidence>
<accession>A0LDP2</accession>
<dbReference type="InterPro" id="IPR058031">
    <property type="entry name" value="AAA_lid_NorR"/>
</dbReference>
<dbReference type="PROSITE" id="PS50110">
    <property type="entry name" value="RESPONSE_REGULATORY"/>
    <property type="match status" value="1"/>
</dbReference>
<dbReference type="GO" id="GO:0006355">
    <property type="term" value="P:regulation of DNA-templated transcription"/>
    <property type="evidence" value="ECO:0007669"/>
    <property type="project" value="InterPro"/>
</dbReference>
<feature type="domain" description="Sigma-54 factor interaction" evidence="6">
    <location>
        <begin position="141"/>
        <end position="370"/>
    </location>
</feature>
<dbReference type="PROSITE" id="PS50045">
    <property type="entry name" value="SIGMA54_INTERACT_4"/>
    <property type="match status" value="1"/>
</dbReference>
<reference evidence="8 9" key="2">
    <citation type="journal article" date="2012" name="Int. J. Syst. Evol. Microbiol.">
        <title>Magnetococcus marinus gen. nov., sp. nov., a marine, magnetotactic bacterium that represents a novel lineage (Magnetococcaceae fam. nov.; Magnetococcales ord. nov.) at the base of the Alphaproteobacteria.</title>
        <authorList>
            <person name="Bazylinski D.A."/>
            <person name="Williams T.J."/>
            <person name="Lefevre C.T."/>
            <person name="Berg R.J."/>
            <person name="Zhang C.L."/>
            <person name="Bowser S.S."/>
            <person name="Dean A.J."/>
            <person name="Beveridge T.J."/>
        </authorList>
    </citation>
    <scope>NUCLEOTIDE SEQUENCE [LARGE SCALE GENOMIC DNA]</scope>
    <source>
        <strain evidence="9">ATCC BAA-1437 / JCM 17883 / MC-1</strain>
    </source>
</reference>
<dbReference type="Gene3D" id="1.10.8.60">
    <property type="match status" value="1"/>
</dbReference>
<dbReference type="GO" id="GO:0000160">
    <property type="term" value="P:phosphorelay signal transduction system"/>
    <property type="evidence" value="ECO:0007669"/>
    <property type="project" value="UniProtKB-KW"/>
</dbReference>
<evidence type="ECO:0000256" key="2">
    <source>
        <dbReference type="ARBA" id="ARBA00022840"/>
    </source>
</evidence>
<evidence type="ECO:0000256" key="3">
    <source>
        <dbReference type="ARBA" id="ARBA00023015"/>
    </source>
</evidence>
<evidence type="ECO:0000256" key="1">
    <source>
        <dbReference type="ARBA" id="ARBA00022741"/>
    </source>
</evidence>
<feature type="modified residue" description="4-aspartylphosphate" evidence="5">
    <location>
        <position position="51"/>
    </location>
</feature>
<dbReference type="Gene3D" id="3.40.50.300">
    <property type="entry name" value="P-loop containing nucleotide triphosphate hydrolases"/>
    <property type="match status" value="1"/>
</dbReference>
<dbReference type="Pfam" id="PF00072">
    <property type="entry name" value="Response_reg"/>
    <property type="match status" value="1"/>
</dbReference>
<reference evidence="9" key="1">
    <citation type="journal article" date="2009" name="Appl. Environ. Microbiol.">
        <title>Complete genome sequence of the chemolithoautotrophic marine magnetotactic coccus strain MC-1.</title>
        <authorList>
            <person name="Schubbe S."/>
            <person name="Williams T.J."/>
            <person name="Xie G."/>
            <person name="Kiss H.E."/>
            <person name="Brettin T.S."/>
            <person name="Martinez D."/>
            <person name="Ross C.A."/>
            <person name="Schuler D."/>
            <person name="Cox B.L."/>
            <person name="Nealson K.H."/>
            <person name="Bazylinski D.A."/>
        </authorList>
    </citation>
    <scope>NUCLEOTIDE SEQUENCE [LARGE SCALE GENOMIC DNA]</scope>
    <source>
        <strain evidence="9">ATCC BAA-1437 / JCM 17883 / MC-1</strain>
    </source>
</reference>
<dbReference type="InterPro" id="IPR027417">
    <property type="entry name" value="P-loop_NTPase"/>
</dbReference>
<dbReference type="FunFam" id="3.40.50.300:FF:000006">
    <property type="entry name" value="DNA-binding transcriptional regulator NtrC"/>
    <property type="match status" value="1"/>
</dbReference>
<evidence type="ECO:0000313" key="8">
    <source>
        <dbReference type="EMBL" id="ABK46085.1"/>
    </source>
</evidence>
<dbReference type="AlphaFoldDB" id="A0LDP2"/>
<dbReference type="InterPro" id="IPR011006">
    <property type="entry name" value="CheY-like_superfamily"/>
</dbReference>
<dbReference type="Pfam" id="PF00158">
    <property type="entry name" value="Sigma54_activat"/>
    <property type="match status" value="1"/>
</dbReference>
<dbReference type="SUPFAM" id="SSF52540">
    <property type="entry name" value="P-loop containing nucleoside triphosphate hydrolases"/>
    <property type="match status" value="1"/>
</dbReference>
<keyword evidence="2" id="KW-0067">ATP-binding</keyword>
<evidence type="ECO:0000259" key="6">
    <source>
        <dbReference type="PROSITE" id="PS50045"/>
    </source>
</evidence>
<dbReference type="Gene3D" id="3.40.50.2300">
    <property type="match status" value="1"/>
</dbReference>